<dbReference type="EMBL" id="CAJVAS010000010">
    <property type="protein sequence ID" value="CAG7626338.1"/>
    <property type="molecule type" value="Genomic_DNA"/>
</dbReference>
<keyword evidence="1" id="KW-0812">Transmembrane</keyword>
<protein>
    <submittedName>
        <fullName evidence="2">Uncharacterized protein</fullName>
    </submittedName>
</protein>
<evidence type="ECO:0000256" key="1">
    <source>
        <dbReference type="SAM" id="Phobius"/>
    </source>
</evidence>
<evidence type="ECO:0000313" key="3">
    <source>
        <dbReference type="Proteomes" id="UP000693672"/>
    </source>
</evidence>
<keyword evidence="1" id="KW-0472">Membrane</keyword>
<name>A0A916NIX6_9BACL</name>
<accession>A0A916NIX6</accession>
<proteinExistence type="predicted"/>
<evidence type="ECO:0000313" key="2">
    <source>
        <dbReference type="EMBL" id="CAG7626338.1"/>
    </source>
</evidence>
<comment type="caution">
    <text evidence="2">The sequence shown here is derived from an EMBL/GenBank/DDBJ whole genome shotgun (WGS) entry which is preliminary data.</text>
</comment>
<keyword evidence="1" id="KW-1133">Transmembrane helix</keyword>
<organism evidence="2 3">
    <name type="scientific">Paenibacillus solanacearum</name>
    <dbReference type="NCBI Taxonomy" id="2048548"/>
    <lineage>
        <taxon>Bacteria</taxon>
        <taxon>Bacillati</taxon>
        <taxon>Bacillota</taxon>
        <taxon>Bacilli</taxon>
        <taxon>Bacillales</taxon>
        <taxon>Paenibacillaceae</taxon>
        <taxon>Paenibacillus</taxon>
    </lineage>
</organism>
<dbReference type="RefSeq" id="WP_218092576.1">
    <property type="nucleotide sequence ID" value="NZ_CAJVAS010000010.1"/>
</dbReference>
<keyword evidence="3" id="KW-1185">Reference proteome</keyword>
<feature type="transmembrane region" description="Helical" evidence="1">
    <location>
        <begin position="28"/>
        <end position="49"/>
    </location>
</feature>
<reference evidence="2" key="1">
    <citation type="submission" date="2021-06" db="EMBL/GenBank/DDBJ databases">
        <authorList>
            <person name="Criscuolo A."/>
        </authorList>
    </citation>
    <scope>NUCLEOTIDE SEQUENCE</scope>
    <source>
        <strain evidence="2">CIP111600</strain>
    </source>
</reference>
<gene>
    <name evidence="2" type="ORF">PAESOLCIP111_02819</name>
</gene>
<dbReference type="AlphaFoldDB" id="A0A916NIX6"/>
<sequence length="71" mass="8419">MIVITLVYAAMAWHEWLYLSQRNRKKRTYWIVGSFIAAAFLYTSAVFCFKDFASPNRLIEYALRPVLNIIR</sequence>
<dbReference type="Proteomes" id="UP000693672">
    <property type="component" value="Unassembled WGS sequence"/>
</dbReference>